<keyword evidence="2" id="KW-1185">Reference proteome</keyword>
<evidence type="ECO:0000313" key="2">
    <source>
        <dbReference type="Proteomes" id="UP000564496"/>
    </source>
</evidence>
<dbReference type="EMBL" id="JACBZR010000001">
    <property type="protein sequence ID" value="NYI78428.1"/>
    <property type="molecule type" value="Genomic_DNA"/>
</dbReference>
<gene>
    <name evidence="1" type="ORF">BJ988_003076</name>
</gene>
<comment type="caution">
    <text evidence="1">The sequence shown here is derived from an EMBL/GenBank/DDBJ whole genome shotgun (WGS) entry which is preliminary data.</text>
</comment>
<proteinExistence type="predicted"/>
<dbReference type="RefSeq" id="WP_179658754.1">
    <property type="nucleotide sequence ID" value="NZ_JACBZR010000001.1"/>
</dbReference>
<organism evidence="1 2">
    <name type="scientific">Nocardioides panzhihuensis</name>
    <dbReference type="NCBI Taxonomy" id="860243"/>
    <lineage>
        <taxon>Bacteria</taxon>
        <taxon>Bacillati</taxon>
        <taxon>Actinomycetota</taxon>
        <taxon>Actinomycetes</taxon>
        <taxon>Propionibacteriales</taxon>
        <taxon>Nocardioidaceae</taxon>
        <taxon>Nocardioides</taxon>
    </lineage>
</organism>
<reference evidence="1 2" key="1">
    <citation type="submission" date="2020-07" db="EMBL/GenBank/DDBJ databases">
        <title>Sequencing the genomes of 1000 actinobacteria strains.</title>
        <authorList>
            <person name="Klenk H.-P."/>
        </authorList>
    </citation>
    <scope>NUCLEOTIDE SEQUENCE [LARGE SCALE GENOMIC DNA]</scope>
    <source>
        <strain evidence="1 2">DSM 26487</strain>
    </source>
</reference>
<dbReference type="AlphaFoldDB" id="A0A7Z0DMW8"/>
<evidence type="ECO:0000313" key="1">
    <source>
        <dbReference type="EMBL" id="NYI78428.1"/>
    </source>
</evidence>
<accession>A0A7Z0DMW8</accession>
<dbReference type="Proteomes" id="UP000564496">
    <property type="component" value="Unassembled WGS sequence"/>
</dbReference>
<sequence>MKKDALCNCCLMNDDATRRAMHVLLDMVASQDLGSPDHLNLLAGKTAFEGFDQDAIKVTEDDETGELTVDPTPVLTAAGMAIQSLLGIVAIEKGQDELTLLNVLREHLDGLLSDDTTT</sequence>
<protein>
    <submittedName>
        <fullName evidence="1">Uncharacterized protein</fullName>
    </submittedName>
</protein>
<name>A0A7Z0DMW8_9ACTN</name>